<evidence type="ECO:0000259" key="2">
    <source>
        <dbReference type="Pfam" id="PF20178"/>
    </source>
</evidence>
<organism evidence="3 6">
    <name type="scientific">Pseudomonas guariconensis</name>
    <dbReference type="NCBI Taxonomy" id="1288410"/>
    <lineage>
        <taxon>Bacteria</taxon>
        <taxon>Pseudomonadati</taxon>
        <taxon>Pseudomonadota</taxon>
        <taxon>Gammaproteobacteria</taxon>
        <taxon>Pseudomonadales</taxon>
        <taxon>Pseudomonadaceae</taxon>
        <taxon>Pseudomonas</taxon>
    </lineage>
</organism>
<evidence type="ECO:0000313" key="5">
    <source>
        <dbReference type="Proteomes" id="UP000234839"/>
    </source>
</evidence>
<dbReference type="SUPFAM" id="SSF53448">
    <property type="entry name" value="Nucleotide-diphospho-sugar transferases"/>
    <property type="match status" value="1"/>
</dbReference>
<gene>
    <name evidence="3" type="ORF">CXG49_21070</name>
    <name evidence="4" type="ORF">CXG53_21390</name>
</gene>
<dbReference type="InterPro" id="IPR046673">
    <property type="entry name" value="ToxA_N"/>
</dbReference>
<sequence length="1092" mass="122431">MLWPSLRRTVEMTERSVFQDLNDEVTASRQEASGPFLLKDFVNQQALDYPSPRKFAHDVAKAYVLQALALDIDPDDLFITTLYIDAWDEGDQRANIASSMTLTDALMRNWQQQGDGSLFNHLGTLEAFRVEGYPTVISEAPLPLDNCFAYEAIYRKTTPQRFSSDTQVRLDPKQFKHFAWEADLQANYLRHLKNFWRLHERDYNLLIKASVLRAAFVQHEEGSLTLNDKYMVLRALGLEVSTTWETLTYQAFEQAALDQHVVSIRELLVYRYTASDIIVFKDEQSGRLLVYIPGNSSPLQGFEDMAAFCDWFALQCRFTQRRTVLEGHFKAEDDPDGIFVSGLKTALLGLGAFPSWHVGNYSRWNPHDEISLGPALHPWPFTHFKNSLKSRLQSDAVRLIRSRAAYNQGVAGEVLSTALTVTSIVAMAIPALWLPVATMSAALIGLGADEVVNGTVEDQAQGKRRIVFGILNAVPATLELAKAAGAAARVGDTVTPGAADEIGQKANTLTPQEKLENATTAEQQEQEIARQREERANESADERMARRAHEETQRQARANLHAQTFDSVKAFGIEPDGLRSLSPQLRDELAKFEYNGPLGEGGKWVVDDFGAVYQETDAASGVLTRYARVHAKVYRVERIERAGQYRIVSPYEADIQGPYIKRLKGFYSDIDVKPGLRGGESFIEVTAQAEPLPERVKPGITLVRAHPPVQIEVPLDGIEVRPVFEEEQQIDTYYAMNSAEGTRVTFDADIGGWKSYDGKVHWLNNKGVWKQGSVKSFLAARASLRFGVRYEIYTFPRIPGVSQEARAINREVHQIWLGERGPRGELIETMKTNIRANPGLKFTLHLDVDNAAFTGELDRLKQAFAEFPNMVVSELRDEPFFFKFLTDNETVVPYRYFRSGTGQNLAAASDILRYRLIHEYGGLYMDCDDVMVGAFEDAELYAGPDDVLTGGAVSSPRMGFYGPGNSHFASHAGNPVLQEIQQAAYRRWINEIDALRELESSRGLNADGTNPYMRKIFAISGPQMFLDTLKRVRPDYADLLDDVLKPKAGMRSLAYLEFRDAAVDFYAPFGRRLKIRAGAENSWSATVGQAGN</sequence>
<accession>A0AAX0VS46</accession>
<feature type="compositionally biased region" description="Basic and acidic residues" evidence="1">
    <location>
        <begin position="527"/>
        <end position="550"/>
    </location>
</feature>
<dbReference type="Pfam" id="PF20178">
    <property type="entry name" value="ToxA_N"/>
    <property type="match status" value="1"/>
</dbReference>
<evidence type="ECO:0000313" key="4">
    <source>
        <dbReference type="EMBL" id="PLV22178.1"/>
    </source>
</evidence>
<dbReference type="EMBL" id="PJCQ01000023">
    <property type="protein sequence ID" value="PLV16539.1"/>
    <property type="molecule type" value="Genomic_DNA"/>
</dbReference>
<reference evidence="5 6" key="1">
    <citation type="submission" date="2017-12" db="EMBL/GenBank/DDBJ databases">
        <title>Detection of the carbapenemase gene blaVIM-5 in members of the Pseudomonas putida group isolated from polluted Nigerian wetlands.</title>
        <authorList>
            <person name="Adelowo O."/>
            <person name="Vollmers J."/>
            <person name="Maeusezahl I."/>
            <person name="Kaster A.-K."/>
            <person name="Mueller J.A."/>
        </authorList>
    </citation>
    <scope>NUCLEOTIDE SEQUENCE [LARGE SCALE GENOMIC DNA]</scope>
    <source>
        <strain evidence="4 5">MR119</strain>
        <strain evidence="3 6">MR144</strain>
    </source>
</reference>
<dbReference type="Proteomes" id="UP000234839">
    <property type="component" value="Unassembled WGS sequence"/>
</dbReference>
<dbReference type="InterPro" id="IPR029044">
    <property type="entry name" value="Nucleotide-diphossugar_trans"/>
</dbReference>
<proteinExistence type="predicted"/>
<comment type="caution">
    <text evidence="3">The sequence shown here is derived from an EMBL/GenBank/DDBJ whole genome shotgun (WGS) entry which is preliminary data.</text>
</comment>
<dbReference type="InterPro" id="IPR007577">
    <property type="entry name" value="GlycoTrfase_DXD_sugar-bd_CS"/>
</dbReference>
<feature type="region of interest" description="Disordered" evidence="1">
    <location>
        <begin position="497"/>
        <end position="550"/>
    </location>
</feature>
<feature type="domain" description="Dermonecrotic toxin N-terminal" evidence="2">
    <location>
        <begin position="48"/>
        <end position="330"/>
    </location>
</feature>
<dbReference type="EMBL" id="PJCP01000021">
    <property type="protein sequence ID" value="PLV22178.1"/>
    <property type="molecule type" value="Genomic_DNA"/>
</dbReference>
<dbReference type="AlphaFoldDB" id="A0AAX0VS46"/>
<evidence type="ECO:0000256" key="1">
    <source>
        <dbReference type="SAM" id="MobiDB-lite"/>
    </source>
</evidence>
<dbReference type="Proteomes" id="UP000234878">
    <property type="component" value="Unassembled WGS sequence"/>
</dbReference>
<protein>
    <recommendedName>
        <fullName evidence="2">Dermonecrotic toxin N-terminal domain-containing protein</fullName>
    </recommendedName>
</protein>
<name>A0AAX0VS46_9PSED</name>
<evidence type="ECO:0000313" key="3">
    <source>
        <dbReference type="EMBL" id="PLV16539.1"/>
    </source>
</evidence>
<evidence type="ECO:0000313" key="6">
    <source>
        <dbReference type="Proteomes" id="UP000234878"/>
    </source>
</evidence>
<dbReference type="Gene3D" id="3.90.550.20">
    <property type="match status" value="1"/>
</dbReference>
<dbReference type="Pfam" id="PF04488">
    <property type="entry name" value="Gly_transf_sug"/>
    <property type="match status" value="1"/>
</dbReference>
<keyword evidence="5" id="KW-1185">Reference proteome</keyword>